<organism evidence="1">
    <name type="scientific">Dichomitus squalens</name>
    <dbReference type="NCBI Taxonomy" id="114155"/>
    <lineage>
        <taxon>Eukaryota</taxon>
        <taxon>Fungi</taxon>
        <taxon>Dikarya</taxon>
        <taxon>Basidiomycota</taxon>
        <taxon>Agaricomycotina</taxon>
        <taxon>Agaricomycetes</taxon>
        <taxon>Polyporales</taxon>
        <taxon>Polyporaceae</taxon>
        <taxon>Dichomitus</taxon>
    </lineage>
</organism>
<proteinExistence type="predicted"/>
<dbReference type="AlphaFoldDB" id="A0A4Q9M8D2"/>
<accession>A0A4Q9M8D2</accession>
<dbReference type="EMBL" id="ML143511">
    <property type="protein sequence ID" value="TBU23229.1"/>
    <property type="molecule type" value="Genomic_DNA"/>
</dbReference>
<dbReference type="Proteomes" id="UP000292957">
    <property type="component" value="Unassembled WGS sequence"/>
</dbReference>
<name>A0A4Q9M8D2_9APHY</name>
<reference evidence="1" key="1">
    <citation type="submission" date="2019-01" db="EMBL/GenBank/DDBJ databases">
        <title>Draft genome sequences of three monokaryotic isolates of the white-rot basidiomycete fungus Dichomitus squalens.</title>
        <authorList>
            <consortium name="DOE Joint Genome Institute"/>
            <person name="Lopez S.C."/>
            <person name="Andreopoulos B."/>
            <person name="Pangilinan J."/>
            <person name="Lipzen A."/>
            <person name="Riley R."/>
            <person name="Ahrendt S."/>
            <person name="Ng V."/>
            <person name="Barry K."/>
            <person name="Daum C."/>
            <person name="Grigoriev I.V."/>
            <person name="Hilden K.S."/>
            <person name="Makela M.R."/>
            <person name="de Vries R.P."/>
        </authorList>
    </citation>
    <scope>NUCLEOTIDE SEQUENCE [LARGE SCALE GENOMIC DNA]</scope>
    <source>
        <strain evidence="1">OM18370.1</strain>
    </source>
</reference>
<evidence type="ECO:0000313" key="1">
    <source>
        <dbReference type="EMBL" id="TBU23229.1"/>
    </source>
</evidence>
<gene>
    <name evidence="1" type="ORF">BD311DRAFT_742546</name>
</gene>
<protein>
    <submittedName>
        <fullName evidence="1">Uncharacterized protein</fullName>
    </submittedName>
</protein>
<sequence>MSLARLPKSSTGSSYLVSLLDSGMPRSRQSKQREFSCECISWTIGIRRLGATTESSRAYAKGMFSESGNLPSTDDVIVVDLLLAQTTAVFYLGSNLSSPLPRPMASLAHIPPAQPKHRLTTPGSYEGALDKYEVCMRSTFGEHQHRGSTHGTLQVHVHVWTRSSRALAQLEMLVHQPSSMSTTHPPLQGA</sequence>